<dbReference type="EMBL" id="ML991801">
    <property type="protein sequence ID" value="KAF2234083.1"/>
    <property type="molecule type" value="Genomic_DNA"/>
</dbReference>
<dbReference type="PANTHER" id="PTHR48013">
    <property type="entry name" value="DUAL SPECIFICITY MITOGEN-ACTIVATED PROTEIN KINASE KINASE 5-RELATED"/>
    <property type="match status" value="1"/>
</dbReference>
<dbReference type="Proteomes" id="UP000800092">
    <property type="component" value="Unassembled WGS sequence"/>
</dbReference>
<feature type="compositionally biased region" description="Polar residues" evidence="10">
    <location>
        <begin position="20"/>
        <end position="50"/>
    </location>
</feature>
<evidence type="ECO:0000256" key="7">
    <source>
        <dbReference type="ARBA" id="ARBA00049014"/>
    </source>
</evidence>
<keyword evidence="1" id="KW-0808">Transferase</keyword>
<accession>A0A6A6H9A4</accession>
<dbReference type="InterPro" id="IPR011009">
    <property type="entry name" value="Kinase-like_dom_sf"/>
</dbReference>
<dbReference type="OrthoDB" id="1668230at2759"/>
<keyword evidence="3 12" id="KW-0418">Kinase</keyword>
<dbReference type="SMART" id="SM00220">
    <property type="entry name" value="S_TKc"/>
    <property type="match status" value="1"/>
</dbReference>
<evidence type="ECO:0000256" key="10">
    <source>
        <dbReference type="SAM" id="MobiDB-lite"/>
    </source>
</evidence>
<dbReference type="PROSITE" id="PS50011">
    <property type="entry name" value="PROTEIN_KINASE_DOM"/>
    <property type="match status" value="1"/>
</dbReference>
<evidence type="ECO:0000256" key="6">
    <source>
        <dbReference type="ARBA" id="ARBA00038999"/>
    </source>
</evidence>
<dbReference type="AlphaFoldDB" id="A0A6A6H9A4"/>
<evidence type="ECO:0000256" key="8">
    <source>
        <dbReference type="ARBA" id="ARBA00049299"/>
    </source>
</evidence>
<reference evidence="12" key="1">
    <citation type="journal article" date="2020" name="Stud. Mycol.">
        <title>101 Dothideomycetes genomes: a test case for predicting lifestyles and emergence of pathogens.</title>
        <authorList>
            <person name="Haridas S."/>
            <person name="Albert R."/>
            <person name="Binder M."/>
            <person name="Bloem J."/>
            <person name="Labutti K."/>
            <person name="Salamov A."/>
            <person name="Andreopoulos B."/>
            <person name="Baker S."/>
            <person name="Barry K."/>
            <person name="Bills G."/>
            <person name="Bluhm B."/>
            <person name="Cannon C."/>
            <person name="Castanera R."/>
            <person name="Culley D."/>
            <person name="Daum C."/>
            <person name="Ezra D."/>
            <person name="Gonzalez J."/>
            <person name="Henrissat B."/>
            <person name="Kuo A."/>
            <person name="Liang C."/>
            <person name="Lipzen A."/>
            <person name="Lutzoni F."/>
            <person name="Magnuson J."/>
            <person name="Mondo S."/>
            <person name="Nolan M."/>
            <person name="Ohm R."/>
            <person name="Pangilinan J."/>
            <person name="Park H.-J."/>
            <person name="Ramirez L."/>
            <person name="Alfaro M."/>
            <person name="Sun H."/>
            <person name="Tritt A."/>
            <person name="Yoshinaga Y."/>
            <person name="Zwiers L.-H."/>
            <person name="Turgeon B."/>
            <person name="Goodwin S."/>
            <person name="Spatafora J."/>
            <person name="Crous P."/>
            <person name="Grigoriev I."/>
        </authorList>
    </citation>
    <scope>NUCLEOTIDE SEQUENCE</scope>
    <source>
        <strain evidence="12">Tuck. ex Michener</strain>
    </source>
</reference>
<evidence type="ECO:0000313" key="13">
    <source>
        <dbReference type="Proteomes" id="UP000800092"/>
    </source>
</evidence>
<dbReference type="InterPro" id="IPR008271">
    <property type="entry name" value="Ser/Thr_kinase_AS"/>
</dbReference>
<evidence type="ECO:0000256" key="1">
    <source>
        <dbReference type="ARBA" id="ARBA00022679"/>
    </source>
</evidence>
<keyword evidence="13" id="KW-1185">Reference proteome</keyword>
<evidence type="ECO:0000256" key="5">
    <source>
        <dbReference type="ARBA" id="ARBA00038035"/>
    </source>
</evidence>
<name>A0A6A6H9A4_VIRVR</name>
<gene>
    <name evidence="12" type="ORF">EV356DRAFT_502702</name>
</gene>
<sequence>MASDLESALPHIPYNSQSSLSFQDVQNRQPSTTSTLVPTMTRSLSVTKSRSLVKAESDTGTNISMAAKNITPPPTPPLRRSSELRSNDADLLLSLSLNRGSHRSTEISPRSPPVSSVKVFDTSSNTYNLENAQVAGAGLWSTVYLTESYPSVGNPIAELTPPSTPQRLSLDSVVAKPRAIAVKVPARGDAQSVLTAEAHILSYIAADPWSQAHVVQFHGLDERNGAIIMDAIPQTLDTFIEKLEKPNEDVRKARMAHLFPCVARRLVEGLAWLHLKGVVHGDIKPSNILVGQRSSQSSTDIVEMIADDPDAKNIAPLYCDFSASLRTSGGNDAVNSSSAPSKVAGAGTWEYLAPELVTLGSPDPTHASDVYALGITLLTFLMGVSPFASMRANRFMLRHAIKSGEPLRFAHDGELNKVRRLEGWEGWVRSALAKKPEARPTAKEWLAQLPE</sequence>
<evidence type="ECO:0000256" key="3">
    <source>
        <dbReference type="ARBA" id="ARBA00022777"/>
    </source>
</evidence>
<organism evidence="12 13">
    <name type="scientific">Viridothelium virens</name>
    <name type="common">Speckled blister lichen</name>
    <name type="synonym">Trypethelium virens</name>
    <dbReference type="NCBI Taxonomy" id="1048519"/>
    <lineage>
        <taxon>Eukaryota</taxon>
        <taxon>Fungi</taxon>
        <taxon>Dikarya</taxon>
        <taxon>Ascomycota</taxon>
        <taxon>Pezizomycotina</taxon>
        <taxon>Dothideomycetes</taxon>
        <taxon>Dothideomycetes incertae sedis</taxon>
        <taxon>Trypetheliales</taxon>
        <taxon>Trypetheliaceae</taxon>
        <taxon>Viridothelium</taxon>
    </lineage>
</organism>
<evidence type="ECO:0000256" key="9">
    <source>
        <dbReference type="ARBA" id="ARBA00051693"/>
    </source>
</evidence>
<feature type="domain" description="Protein kinase" evidence="11">
    <location>
        <begin position="129"/>
        <end position="451"/>
    </location>
</feature>
<dbReference type="PANTHER" id="PTHR48013:SF9">
    <property type="entry name" value="DUAL SPECIFICITY MITOGEN-ACTIVATED PROTEIN KINASE KINASE 5"/>
    <property type="match status" value="1"/>
</dbReference>
<evidence type="ECO:0000256" key="4">
    <source>
        <dbReference type="ARBA" id="ARBA00022840"/>
    </source>
</evidence>
<dbReference type="GO" id="GO:0004708">
    <property type="term" value="F:MAP kinase kinase activity"/>
    <property type="evidence" value="ECO:0007669"/>
    <property type="project" value="UniProtKB-EC"/>
</dbReference>
<dbReference type="InterPro" id="IPR000719">
    <property type="entry name" value="Prot_kinase_dom"/>
</dbReference>
<comment type="catalytic activity">
    <reaction evidence="8">
        <text>L-threonyl-[protein] + ATP = O-phospho-L-threonyl-[protein] + ADP + H(+)</text>
        <dbReference type="Rhea" id="RHEA:46608"/>
        <dbReference type="Rhea" id="RHEA-COMP:11060"/>
        <dbReference type="Rhea" id="RHEA-COMP:11605"/>
        <dbReference type="ChEBI" id="CHEBI:15378"/>
        <dbReference type="ChEBI" id="CHEBI:30013"/>
        <dbReference type="ChEBI" id="CHEBI:30616"/>
        <dbReference type="ChEBI" id="CHEBI:61977"/>
        <dbReference type="ChEBI" id="CHEBI:456216"/>
        <dbReference type="EC" id="2.7.12.2"/>
    </reaction>
</comment>
<dbReference type="SUPFAM" id="SSF56112">
    <property type="entry name" value="Protein kinase-like (PK-like)"/>
    <property type="match status" value="1"/>
</dbReference>
<keyword evidence="4" id="KW-0067">ATP-binding</keyword>
<dbReference type="Pfam" id="PF00069">
    <property type="entry name" value="Pkinase"/>
    <property type="match status" value="1"/>
</dbReference>
<comment type="catalytic activity">
    <reaction evidence="7">
        <text>L-seryl-[protein] + ATP = O-phospho-L-seryl-[protein] + ADP + H(+)</text>
        <dbReference type="Rhea" id="RHEA:17989"/>
        <dbReference type="Rhea" id="RHEA-COMP:9863"/>
        <dbReference type="Rhea" id="RHEA-COMP:11604"/>
        <dbReference type="ChEBI" id="CHEBI:15378"/>
        <dbReference type="ChEBI" id="CHEBI:29999"/>
        <dbReference type="ChEBI" id="CHEBI:30616"/>
        <dbReference type="ChEBI" id="CHEBI:83421"/>
        <dbReference type="ChEBI" id="CHEBI:456216"/>
        <dbReference type="EC" id="2.7.12.2"/>
    </reaction>
</comment>
<protein>
    <recommendedName>
        <fullName evidence="6">mitogen-activated protein kinase kinase</fullName>
        <ecNumber evidence="6">2.7.12.2</ecNumber>
    </recommendedName>
</protein>
<evidence type="ECO:0000259" key="11">
    <source>
        <dbReference type="PROSITE" id="PS50011"/>
    </source>
</evidence>
<evidence type="ECO:0000256" key="2">
    <source>
        <dbReference type="ARBA" id="ARBA00022741"/>
    </source>
</evidence>
<comment type="similarity">
    <text evidence="5">Belongs to the protein kinase superfamily. STE Ser/Thr protein kinase family. MAP kinase kinase subfamily.</text>
</comment>
<evidence type="ECO:0000313" key="12">
    <source>
        <dbReference type="EMBL" id="KAF2234083.1"/>
    </source>
</evidence>
<proteinExistence type="inferred from homology"/>
<comment type="catalytic activity">
    <reaction evidence="9">
        <text>L-tyrosyl-[protein] + ATP = O-phospho-L-tyrosyl-[protein] + ADP + H(+)</text>
        <dbReference type="Rhea" id="RHEA:10596"/>
        <dbReference type="Rhea" id="RHEA-COMP:10136"/>
        <dbReference type="Rhea" id="RHEA-COMP:20101"/>
        <dbReference type="ChEBI" id="CHEBI:15378"/>
        <dbReference type="ChEBI" id="CHEBI:30616"/>
        <dbReference type="ChEBI" id="CHEBI:46858"/>
        <dbReference type="ChEBI" id="CHEBI:61978"/>
        <dbReference type="ChEBI" id="CHEBI:456216"/>
        <dbReference type="EC" id="2.7.12.2"/>
    </reaction>
</comment>
<feature type="region of interest" description="Disordered" evidence="10">
    <location>
        <begin position="20"/>
        <end position="83"/>
    </location>
</feature>
<dbReference type="EC" id="2.7.12.2" evidence="6"/>
<dbReference type="Gene3D" id="1.10.510.10">
    <property type="entry name" value="Transferase(Phosphotransferase) domain 1"/>
    <property type="match status" value="1"/>
</dbReference>
<keyword evidence="2" id="KW-0547">Nucleotide-binding</keyword>
<dbReference type="GO" id="GO:0005524">
    <property type="term" value="F:ATP binding"/>
    <property type="evidence" value="ECO:0007669"/>
    <property type="project" value="UniProtKB-KW"/>
</dbReference>
<dbReference type="PROSITE" id="PS00108">
    <property type="entry name" value="PROTEIN_KINASE_ST"/>
    <property type="match status" value="1"/>
</dbReference>